<proteinExistence type="predicted"/>
<protein>
    <submittedName>
        <fullName evidence="3">Flagellum site-determining protein YlxH</fullName>
    </submittedName>
</protein>
<dbReference type="RefSeq" id="WP_058123004.1">
    <property type="nucleotide sequence ID" value="NZ_CYRX01000011.1"/>
</dbReference>
<keyword evidence="2" id="KW-0067">ATP-binding</keyword>
<evidence type="ECO:0000256" key="1">
    <source>
        <dbReference type="ARBA" id="ARBA00022741"/>
    </source>
</evidence>
<dbReference type="EMBL" id="CYRX01000011">
    <property type="protein sequence ID" value="CUH59918.1"/>
    <property type="molecule type" value="Genomic_DNA"/>
</dbReference>
<gene>
    <name evidence="3" type="primary">ylxH</name>
    <name evidence="3" type="ORF">THS5294_01207</name>
</gene>
<dbReference type="InterPro" id="IPR050625">
    <property type="entry name" value="ParA/MinD_ATPase"/>
</dbReference>
<dbReference type="PANTHER" id="PTHR43384:SF4">
    <property type="entry name" value="CELLULOSE BIOSYNTHESIS PROTEIN BCSQ-RELATED"/>
    <property type="match status" value="1"/>
</dbReference>
<organism evidence="3 4">
    <name type="scientific">Thalassobacter stenotrophicus</name>
    <dbReference type="NCBI Taxonomy" id="266809"/>
    <lineage>
        <taxon>Bacteria</taxon>
        <taxon>Pseudomonadati</taxon>
        <taxon>Pseudomonadota</taxon>
        <taxon>Alphaproteobacteria</taxon>
        <taxon>Rhodobacterales</taxon>
        <taxon>Roseobacteraceae</taxon>
        <taxon>Thalassobacter</taxon>
    </lineage>
</organism>
<dbReference type="GO" id="GO:0005829">
    <property type="term" value="C:cytosol"/>
    <property type="evidence" value="ECO:0007669"/>
    <property type="project" value="TreeGrafter"/>
</dbReference>
<keyword evidence="1" id="KW-0547">Nucleotide-binding</keyword>
<evidence type="ECO:0000313" key="4">
    <source>
        <dbReference type="Proteomes" id="UP000051298"/>
    </source>
</evidence>
<dbReference type="SUPFAM" id="SSF52540">
    <property type="entry name" value="P-loop containing nucleoside triphosphate hydrolases"/>
    <property type="match status" value="1"/>
</dbReference>
<reference evidence="3 4" key="1">
    <citation type="submission" date="2015-09" db="EMBL/GenBank/DDBJ databases">
        <authorList>
            <consortium name="Swine Surveillance"/>
        </authorList>
    </citation>
    <scope>NUCLEOTIDE SEQUENCE [LARGE SCALE GENOMIC DNA]</scope>
    <source>
        <strain evidence="3 4">CECT 5294</strain>
    </source>
</reference>
<dbReference type="AlphaFoldDB" id="A0A0P1EXZ1"/>
<name>A0A0P1EXZ1_9RHOB</name>
<evidence type="ECO:0000313" key="3">
    <source>
        <dbReference type="EMBL" id="CUH59918.1"/>
    </source>
</evidence>
<dbReference type="PANTHER" id="PTHR43384">
    <property type="entry name" value="SEPTUM SITE-DETERMINING PROTEIN MIND HOMOLOG, CHLOROPLASTIC-RELATED"/>
    <property type="match status" value="1"/>
</dbReference>
<accession>A0A0P1EXZ1</accession>
<dbReference type="InterPro" id="IPR033756">
    <property type="entry name" value="YlxH/NBP35"/>
</dbReference>
<evidence type="ECO:0000256" key="2">
    <source>
        <dbReference type="ARBA" id="ARBA00022840"/>
    </source>
</evidence>
<dbReference type="GO" id="GO:0005524">
    <property type="term" value="F:ATP binding"/>
    <property type="evidence" value="ECO:0007669"/>
    <property type="project" value="UniProtKB-KW"/>
</dbReference>
<dbReference type="GO" id="GO:0051782">
    <property type="term" value="P:negative regulation of cell division"/>
    <property type="evidence" value="ECO:0007669"/>
    <property type="project" value="TreeGrafter"/>
</dbReference>
<dbReference type="Proteomes" id="UP000051298">
    <property type="component" value="Unassembled WGS sequence"/>
</dbReference>
<dbReference type="Gene3D" id="3.40.50.300">
    <property type="entry name" value="P-loop containing nucleotide triphosphate hydrolases"/>
    <property type="match status" value="1"/>
</dbReference>
<sequence>MTTVITIASGKGGVGKSSLAINYALRLQAIAGNTLLVDADLLAANVHILLGHKPKKDLISVLDGECRITDAIQDTTGALSVLPGRTGASVKVEKDGDPLRDLIPQLRDTMDGTKFVVVDAPAGSGRSVLNSMANSDHVVIVLLGQATSFVDAYALIKNAYLEYRITQFNVVVNIADSKSQAQLVFDNFARTVANFLPVSLSYSGHVTQRDAIAQSAIRCKPIVQLPGEQRQIADFDTMLKNILASPRNSAKAADTTVNSVS</sequence>
<dbReference type="Pfam" id="PF10609">
    <property type="entry name" value="ParA"/>
    <property type="match status" value="1"/>
</dbReference>
<dbReference type="GO" id="GO:0016887">
    <property type="term" value="F:ATP hydrolysis activity"/>
    <property type="evidence" value="ECO:0007669"/>
    <property type="project" value="TreeGrafter"/>
</dbReference>
<dbReference type="GO" id="GO:0009898">
    <property type="term" value="C:cytoplasmic side of plasma membrane"/>
    <property type="evidence" value="ECO:0007669"/>
    <property type="project" value="TreeGrafter"/>
</dbReference>
<dbReference type="InterPro" id="IPR027417">
    <property type="entry name" value="P-loop_NTPase"/>
</dbReference>